<dbReference type="CDD" id="cd22823">
    <property type="entry name" value="Gal_Rha_Lectin"/>
    <property type="match status" value="1"/>
</dbReference>
<sequence length="480" mass="53050">MERYYVVLGAFVLISFIEAAVPEYCVSDSFSATCNPGEVIIMTSAHYGRMHTGRCIAQDFGYLGCQADVLSILDRVCSGRRTCQFQVPLPELEALRPCIADLKSYLEADFECREVIQPARRKCSSQTFARVASPHGFLASAETAASSCGSAVSPWLIEAPPGTRINLTLHDFSWSPKGEASRDFRTCYKYATVKDSTAPMDFTLCDNHERKTHIMTSSGHRIEVQMMTSDQDEKQRHFLVEYSGKVKHVIGCEDLPSPENGFAKRTNDVTVFGCHDNDLTWRQQCIDDEWSGPKLNCSYAGLAAGKSTSNKVKVALGLSLISHELSIIVIILTAVFITTIILVIGFICIKRHSEAISSIPADLYSPYDLSRTPSMTRGSFKARGPVVFHDKTPLSSRHAAMYYRGISRDSNDYAVIGEIIGPNSVAHGDCCHSDAVALDQGDAADSVRPDHESFKYDIPQYYELDQGVNRKISETNRGDS</sequence>
<evidence type="ECO:0000313" key="7">
    <source>
        <dbReference type="EnsemblMetazoa" id="CapteP216867"/>
    </source>
</evidence>
<dbReference type="PANTHER" id="PTHR46780">
    <property type="entry name" value="PROTEIN EVA-1"/>
    <property type="match status" value="1"/>
</dbReference>
<dbReference type="PROSITE" id="PS01180">
    <property type="entry name" value="CUB"/>
    <property type="match status" value="1"/>
</dbReference>
<dbReference type="EMBL" id="KB310013">
    <property type="protein sequence ID" value="ELT92737.1"/>
    <property type="molecule type" value="Genomic_DNA"/>
</dbReference>
<dbReference type="SUPFAM" id="SSF49854">
    <property type="entry name" value="Spermadhesin, CUB domain"/>
    <property type="match status" value="1"/>
</dbReference>
<dbReference type="InterPro" id="IPR035914">
    <property type="entry name" value="Sperma_CUB_dom_sf"/>
</dbReference>
<keyword evidence="3" id="KW-1133">Transmembrane helix</keyword>
<keyword evidence="1" id="KW-1015">Disulfide bond</keyword>
<reference evidence="8" key="1">
    <citation type="submission" date="2012-12" db="EMBL/GenBank/DDBJ databases">
        <authorList>
            <person name="Hellsten U."/>
            <person name="Grimwood J."/>
            <person name="Chapman J.A."/>
            <person name="Shapiro H."/>
            <person name="Aerts A."/>
            <person name="Otillar R.P."/>
            <person name="Terry A.Y."/>
            <person name="Boore J.L."/>
            <person name="Simakov O."/>
            <person name="Marletaz F."/>
            <person name="Cho S.-J."/>
            <person name="Edsinger-Gonzales E."/>
            <person name="Havlak P."/>
            <person name="Kuo D.-H."/>
            <person name="Larsson T."/>
            <person name="Lv J."/>
            <person name="Arendt D."/>
            <person name="Savage R."/>
            <person name="Osoegawa K."/>
            <person name="de Jong P."/>
            <person name="Lindberg D.R."/>
            <person name="Seaver E.C."/>
            <person name="Weisblat D.A."/>
            <person name="Putnam N.H."/>
            <person name="Grigoriev I.V."/>
            <person name="Rokhsar D.S."/>
        </authorList>
    </citation>
    <scope>NUCLEOTIDE SEQUENCE</scope>
    <source>
        <strain evidence="8">I ESC-2004</strain>
    </source>
</reference>
<name>R7TGX8_CAPTE</name>
<dbReference type="Gene3D" id="2.60.120.290">
    <property type="entry name" value="Spermadhesin, CUB domain"/>
    <property type="match status" value="1"/>
</dbReference>
<feature type="domain" description="CUB" evidence="5">
    <location>
        <begin position="123"/>
        <end position="245"/>
    </location>
</feature>
<evidence type="ECO:0000313" key="6">
    <source>
        <dbReference type="EMBL" id="ELT92737.1"/>
    </source>
</evidence>
<reference evidence="7" key="3">
    <citation type="submission" date="2015-06" db="UniProtKB">
        <authorList>
            <consortium name="EnsemblMetazoa"/>
        </authorList>
    </citation>
    <scope>IDENTIFICATION</scope>
</reference>
<dbReference type="InterPro" id="IPR043159">
    <property type="entry name" value="Lectin_gal-bd_sf"/>
</dbReference>
<keyword evidence="3" id="KW-0472">Membrane</keyword>
<feature type="chain" id="PRO_5008786988" description="CUB domain-containing protein" evidence="4">
    <location>
        <begin position="20"/>
        <end position="480"/>
    </location>
</feature>
<feature type="signal peptide" evidence="4">
    <location>
        <begin position="1"/>
        <end position="19"/>
    </location>
</feature>
<evidence type="ECO:0000256" key="2">
    <source>
        <dbReference type="PROSITE-ProRule" id="PRU00059"/>
    </source>
</evidence>
<gene>
    <name evidence="6" type="ORF">CAPTEDRAFT_216867</name>
</gene>
<organism evidence="6">
    <name type="scientific">Capitella teleta</name>
    <name type="common">Polychaete worm</name>
    <dbReference type="NCBI Taxonomy" id="283909"/>
    <lineage>
        <taxon>Eukaryota</taxon>
        <taxon>Metazoa</taxon>
        <taxon>Spiralia</taxon>
        <taxon>Lophotrochozoa</taxon>
        <taxon>Annelida</taxon>
        <taxon>Polychaeta</taxon>
        <taxon>Sedentaria</taxon>
        <taxon>Scolecida</taxon>
        <taxon>Capitellidae</taxon>
        <taxon>Capitella</taxon>
    </lineage>
</organism>
<comment type="caution">
    <text evidence="2">Lacks conserved residue(s) required for the propagation of feature annotation.</text>
</comment>
<evidence type="ECO:0000256" key="3">
    <source>
        <dbReference type="SAM" id="Phobius"/>
    </source>
</evidence>
<proteinExistence type="predicted"/>
<dbReference type="Proteomes" id="UP000014760">
    <property type="component" value="Unassembled WGS sequence"/>
</dbReference>
<evidence type="ECO:0000256" key="4">
    <source>
        <dbReference type="SAM" id="SignalP"/>
    </source>
</evidence>
<reference evidence="6 8" key="2">
    <citation type="journal article" date="2013" name="Nature">
        <title>Insights into bilaterian evolution from three spiralian genomes.</title>
        <authorList>
            <person name="Simakov O."/>
            <person name="Marletaz F."/>
            <person name="Cho S.J."/>
            <person name="Edsinger-Gonzales E."/>
            <person name="Havlak P."/>
            <person name="Hellsten U."/>
            <person name="Kuo D.H."/>
            <person name="Larsson T."/>
            <person name="Lv J."/>
            <person name="Arendt D."/>
            <person name="Savage R."/>
            <person name="Osoegawa K."/>
            <person name="de Jong P."/>
            <person name="Grimwood J."/>
            <person name="Chapman J.A."/>
            <person name="Shapiro H."/>
            <person name="Aerts A."/>
            <person name="Otillar R.P."/>
            <person name="Terry A.Y."/>
            <person name="Boore J.L."/>
            <person name="Grigoriev I.V."/>
            <person name="Lindberg D.R."/>
            <person name="Seaver E.C."/>
            <person name="Weisblat D.A."/>
            <person name="Putnam N.H."/>
            <person name="Rokhsar D.S."/>
        </authorList>
    </citation>
    <scope>NUCLEOTIDE SEQUENCE</scope>
    <source>
        <strain evidence="6 8">I ESC-2004</strain>
    </source>
</reference>
<keyword evidence="3" id="KW-0812">Transmembrane</keyword>
<evidence type="ECO:0000256" key="1">
    <source>
        <dbReference type="ARBA" id="ARBA00023157"/>
    </source>
</evidence>
<dbReference type="Gene3D" id="2.60.120.740">
    <property type="match status" value="1"/>
</dbReference>
<keyword evidence="8" id="KW-1185">Reference proteome</keyword>
<dbReference type="EMBL" id="AMQN01013176">
    <property type="status" value="NOT_ANNOTATED_CDS"/>
    <property type="molecule type" value="Genomic_DNA"/>
</dbReference>
<evidence type="ECO:0000259" key="5">
    <source>
        <dbReference type="PROSITE" id="PS01180"/>
    </source>
</evidence>
<dbReference type="EnsemblMetazoa" id="CapteT216867">
    <property type="protein sequence ID" value="CapteP216867"/>
    <property type="gene ID" value="CapteG216867"/>
</dbReference>
<feature type="transmembrane region" description="Helical" evidence="3">
    <location>
        <begin position="325"/>
        <end position="349"/>
    </location>
</feature>
<accession>R7TGX8</accession>
<evidence type="ECO:0000313" key="8">
    <source>
        <dbReference type="Proteomes" id="UP000014760"/>
    </source>
</evidence>
<dbReference type="InterPro" id="IPR000859">
    <property type="entry name" value="CUB_dom"/>
</dbReference>
<dbReference type="AlphaFoldDB" id="R7TGX8"/>
<keyword evidence="4" id="KW-0732">Signal</keyword>
<dbReference type="HOGENOM" id="CLU_029488_4_0_1"/>
<protein>
    <recommendedName>
        <fullName evidence="5">CUB domain-containing protein</fullName>
    </recommendedName>
</protein>